<dbReference type="EMBL" id="PDNU01000033">
    <property type="protein sequence ID" value="PHK93976.1"/>
    <property type="molecule type" value="Genomic_DNA"/>
</dbReference>
<comment type="caution">
    <text evidence="1">The sequence shown here is derived from an EMBL/GenBank/DDBJ whole genome shotgun (WGS) entry which is preliminary data.</text>
</comment>
<sequence length="92" mass="10140">MDTLAELAEGTLAERMRLEAAARVLRTARRAMDVTGRAMALPPALRNWNPLLVTAREHVETLTPREVDALLAEGARWAAALLRAEPDLRRAA</sequence>
<keyword evidence="2" id="KW-1185">Reference proteome</keyword>
<organism evidence="1 2">
    <name type="scientific">Teichococcus rhizosphaerae</name>
    <dbReference type="NCBI Taxonomy" id="1335062"/>
    <lineage>
        <taxon>Bacteria</taxon>
        <taxon>Pseudomonadati</taxon>
        <taxon>Pseudomonadota</taxon>
        <taxon>Alphaproteobacteria</taxon>
        <taxon>Acetobacterales</taxon>
        <taxon>Roseomonadaceae</taxon>
        <taxon>Roseomonas</taxon>
    </lineage>
</organism>
<protein>
    <submittedName>
        <fullName evidence="1">Uncharacterized protein</fullName>
    </submittedName>
</protein>
<gene>
    <name evidence="1" type="ORF">CR162_15805</name>
</gene>
<evidence type="ECO:0000313" key="2">
    <source>
        <dbReference type="Proteomes" id="UP000223527"/>
    </source>
</evidence>
<evidence type="ECO:0000313" key="1">
    <source>
        <dbReference type="EMBL" id="PHK93976.1"/>
    </source>
</evidence>
<proteinExistence type="predicted"/>
<reference evidence="1 2" key="1">
    <citation type="submission" date="2017-10" db="EMBL/GenBank/DDBJ databases">
        <authorList>
            <person name="Banno H."/>
            <person name="Chua N.-H."/>
        </authorList>
    </citation>
    <scope>NUCLEOTIDE SEQUENCE [LARGE SCALE GENOMIC DNA]</scope>
    <source>
        <strain evidence="1 2">YW11</strain>
    </source>
</reference>
<dbReference type="Proteomes" id="UP000223527">
    <property type="component" value="Unassembled WGS sequence"/>
</dbReference>
<dbReference type="AlphaFoldDB" id="A0A2C7AA87"/>
<accession>A0A2C7AA87</accession>
<name>A0A2C7AA87_9PROT</name>